<dbReference type="Gene3D" id="3.30.1590.10">
    <property type="entry name" value="Maltooligosyl trehalose synthase, domain 2"/>
    <property type="match status" value="1"/>
</dbReference>
<dbReference type="Gene3D" id="1.10.150.200">
    <property type="entry name" value="Maltooligosyl trehalose synthase, domain 3"/>
    <property type="match status" value="1"/>
</dbReference>
<evidence type="ECO:0000313" key="2">
    <source>
        <dbReference type="EMBL" id="PLR28667.1"/>
    </source>
</evidence>
<dbReference type="OrthoDB" id="9761577at2"/>
<feature type="domain" description="Glycosyl hydrolase family 13 catalytic" evidence="1">
    <location>
        <begin position="5"/>
        <end position="452"/>
    </location>
</feature>
<comment type="caution">
    <text evidence="2">The sequence shown here is derived from an EMBL/GenBank/DDBJ whole genome shotgun (WGS) entry which is preliminary data.</text>
</comment>
<dbReference type="PANTHER" id="PTHR10357:SF216">
    <property type="entry name" value="MALTOOLIGOSYL TREHALOSE SYNTHASE-RELATED"/>
    <property type="match status" value="1"/>
</dbReference>
<dbReference type="InterPro" id="IPR013797">
    <property type="entry name" value="Maltooligo_trehalose_synth_4"/>
</dbReference>
<dbReference type="Gene3D" id="3.20.20.80">
    <property type="entry name" value="Glycosidases"/>
    <property type="match status" value="1"/>
</dbReference>
<name>A0A2N5DRJ1_9CAUL</name>
<protein>
    <submittedName>
        <fullName evidence="2">Malto-oligosyltrehalose synthase</fullName>
    </submittedName>
</protein>
<evidence type="ECO:0000259" key="1">
    <source>
        <dbReference type="SMART" id="SM00642"/>
    </source>
</evidence>
<dbReference type="Proteomes" id="UP000234479">
    <property type="component" value="Unassembled WGS sequence"/>
</dbReference>
<accession>A0A2N5DRJ1</accession>
<dbReference type="GO" id="GO:0030980">
    <property type="term" value="P:alpha-glucan catabolic process"/>
    <property type="evidence" value="ECO:0007669"/>
    <property type="project" value="TreeGrafter"/>
</dbReference>
<keyword evidence="3" id="KW-1185">Reference proteome</keyword>
<dbReference type="InterPro" id="IPR012767">
    <property type="entry name" value="Trehalose_TreY"/>
</dbReference>
<dbReference type="RefSeq" id="WP_101716285.1">
    <property type="nucleotide sequence ID" value="NZ_PJRS01000006.1"/>
</dbReference>
<dbReference type="NCBIfam" id="TIGR02401">
    <property type="entry name" value="trehalose_TreY"/>
    <property type="match status" value="1"/>
</dbReference>
<gene>
    <name evidence="2" type="primary">treY</name>
    <name evidence="2" type="ORF">SGCZBJ_01575</name>
</gene>
<dbReference type="InterPro" id="IPR017853">
    <property type="entry name" value="GH"/>
</dbReference>
<dbReference type="Pfam" id="PF00128">
    <property type="entry name" value="Alpha-amylase"/>
    <property type="match status" value="1"/>
</dbReference>
<reference evidence="2 3" key="1">
    <citation type="submission" date="2017-12" db="EMBL/GenBank/DDBJ databases">
        <title>The genome sequence of Caulobacter sp. 410.</title>
        <authorList>
            <person name="Gao J."/>
            <person name="Mao X."/>
            <person name="Sun J."/>
        </authorList>
    </citation>
    <scope>NUCLEOTIDE SEQUENCE [LARGE SCALE GENOMIC DNA]</scope>
    <source>
        <strain evidence="2 3">410</strain>
    </source>
</reference>
<dbReference type="SMART" id="SM00642">
    <property type="entry name" value="Aamy"/>
    <property type="match status" value="1"/>
</dbReference>
<dbReference type="GO" id="GO:0047470">
    <property type="term" value="F:(1,4)-alpha-D-glucan 1-alpha-D-glucosylmutase activity"/>
    <property type="evidence" value="ECO:0007669"/>
    <property type="project" value="TreeGrafter"/>
</dbReference>
<dbReference type="Gene3D" id="1.10.10.470">
    <property type="entry name" value="Maltooligosyl trehalose synthase, domain 4"/>
    <property type="match status" value="1"/>
</dbReference>
<organism evidence="2 3">
    <name type="scientific">Caulobacter zeae</name>
    <dbReference type="NCBI Taxonomy" id="2055137"/>
    <lineage>
        <taxon>Bacteria</taxon>
        <taxon>Pseudomonadati</taxon>
        <taxon>Pseudomonadota</taxon>
        <taxon>Alphaproteobacteria</taxon>
        <taxon>Caulobacterales</taxon>
        <taxon>Caulobacteraceae</taxon>
        <taxon>Caulobacter</taxon>
    </lineage>
</organism>
<sequence>MTPTATYRVQFHAGFPFAAAAALAPYWAALGISHLYASPIATAREGSTHGYDVTDPTTINPALGGEEGFRALVHALRSQGVGLVLDIVPNHLAVGGGDNAWWLDVLENGQASRYAGYFDIDWAPADRDLAGKVLAPFLGAPYGEALAAGDIVLDVEADLGRLSVLAHGAHRFPLRREDYASVLAAVGADAVADIDPERLAKAYDSASLHKLLEQQHYRLAWWRTAGDAINWRRFFDITELAGLRIEDPVVFDAVHGLPLRLYREGLIDGLRVDHVDGLALPGAYGRRLRQALTAAAPDRTPWLVVEKILGSGEALAGDWGVDGTTGYEVMNEISAVQHAAAGAQPLAALWKAISGRAEDFAIEEHAARREVLTRDFAAQLDAAARAFHRLARADIATRDLPTPGLRRALAALITAFSTYRTYANEANEAAQEPWDRAAAAEPSSAAALAQIRRWLAADGDFPADLRAQAIRRFEQLSAPVAAKAVEDTAFYRYGRLLSRNDVGFDPGRLSTSPAQFLALADERGRAFPNSLLTTATHDHKRGEDVRARLAVLSHMPEAWADRAKAWLDLAPPGPMDPGDAHMLHQTILGAWPLDLSPADAQGQTAFAERLVGWQRKALREAKLRSAWSVPDEAYEASCEDYLRGLLQGPDEAFRNDCAALVEVIAPAGVANSLVQTGLRLTLPGVPDLFQGAEFWDFSLVDPDNRRPVDYEARVKALHSVPGSFDWRDGGAKQALIKQLLHLRRQHPDVFCAPLRALAVQGRRAEQVVAFERAAGTKRLVVVAGVGCAPACLASGAPSIAPEWWDDTALPDGRPIAALTHGAPFWAAVV</sequence>
<dbReference type="SUPFAM" id="SSF51445">
    <property type="entry name" value="(Trans)glycosidases"/>
    <property type="match status" value="1"/>
</dbReference>
<dbReference type="CDD" id="cd11336">
    <property type="entry name" value="AmyAc_MTSase"/>
    <property type="match status" value="1"/>
</dbReference>
<dbReference type="GO" id="GO:0005992">
    <property type="term" value="P:trehalose biosynthetic process"/>
    <property type="evidence" value="ECO:0007669"/>
    <property type="project" value="TreeGrafter"/>
</dbReference>
<proteinExistence type="predicted"/>
<dbReference type="AlphaFoldDB" id="A0A2N5DRJ1"/>
<dbReference type="EMBL" id="PJRS01000006">
    <property type="protein sequence ID" value="PLR28667.1"/>
    <property type="molecule type" value="Genomic_DNA"/>
</dbReference>
<dbReference type="InterPro" id="IPR006047">
    <property type="entry name" value="GH13_cat_dom"/>
</dbReference>
<dbReference type="PANTHER" id="PTHR10357">
    <property type="entry name" value="ALPHA-AMYLASE FAMILY MEMBER"/>
    <property type="match status" value="1"/>
</dbReference>
<evidence type="ECO:0000313" key="3">
    <source>
        <dbReference type="Proteomes" id="UP000234479"/>
    </source>
</evidence>